<dbReference type="Gene3D" id="3.40.50.1010">
    <property type="entry name" value="5'-nuclease"/>
    <property type="match status" value="1"/>
</dbReference>
<name>A0A058Z6K2_FONAL</name>
<proteinExistence type="predicted"/>
<dbReference type="GeneID" id="20528082"/>
<evidence type="ECO:0000313" key="2">
    <source>
        <dbReference type="Proteomes" id="UP000030693"/>
    </source>
</evidence>
<evidence type="ECO:0000313" key="1">
    <source>
        <dbReference type="EMBL" id="KCV69890.1"/>
    </source>
</evidence>
<dbReference type="InterPro" id="IPR029060">
    <property type="entry name" value="PIN-like_dom_sf"/>
</dbReference>
<organism evidence="1">
    <name type="scientific">Fonticula alba</name>
    <name type="common">Slime mold</name>
    <dbReference type="NCBI Taxonomy" id="691883"/>
    <lineage>
        <taxon>Eukaryota</taxon>
        <taxon>Rotosphaerida</taxon>
        <taxon>Fonticulaceae</taxon>
        <taxon>Fonticula</taxon>
    </lineage>
</organism>
<keyword evidence="2" id="KW-1185">Reference proteome</keyword>
<protein>
    <recommendedName>
        <fullName evidence="3">Asteroid domain-containing protein</fullName>
    </recommendedName>
</protein>
<dbReference type="EMBL" id="KB932205">
    <property type="protein sequence ID" value="KCV69890.1"/>
    <property type="molecule type" value="Genomic_DNA"/>
</dbReference>
<dbReference type="OrthoDB" id="25987at2759"/>
<reference evidence="1" key="1">
    <citation type="submission" date="2013-04" db="EMBL/GenBank/DDBJ databases">
        <title>The Genome Sequence of Fonticula alba ATCC 38817.</title>
        <authorList>
            <consortium name="The Broad Institute Genomics Platform"/>
            <person name="Russ C."/>
            <person name="Cuomo C."/>
            <person name="Burger G."/>
            <person name="Gray M.W."/>
            <person name="Holland P.W.H."/>
            <person name="King N."/>
            <person name="Lang F.B.F."/>
            <person name="Roger A.J."/>
            <person name="Ruiz-Trillo I."/>
            <person name="Brown M."/>
            <person name="Walker B."/>
            <person name="Young S."/>
            <person name="Zeng Q."/>
            <person name="Gargeya S."/>
            <person name="Fitzgerald M."/>
            <person name="Haas B."/>
            <person name="Abouelleil A."/>
            <person name="Allen A.W."/>
            <person name="Alvarado L."/>
            <person name="Arachchi H.M."/>
            <person name="Berlin A.M."/>
            <person name="Chapman S.B."/>
            <person name="Gainer-Dewar J."/>
            <person name="Goldberg J."/>
            <person name="Griggs A."/>
            <person name="Gujja S."/>
            <person name="Hansen M."/>
            <person name="Howarth C."/>
            <person name="Imamovic A."/>
            <person name="Ireland A."/>
            <person name="Larimer J."/>
            <person name="McCowan C."/>
            <person name="Murphy C."/>
            <person name="Pearson M."/>
            <person name="Poon T.W."/>
            <person name="Priest M."/>
            <person name="Roberts A."/>
            <person name="Saif S."/>
            <person name="Shea T."/>
            <person name="Sisk P."/>
            <person name="Sykes S."/>
            <person name="Wortman J."/>
            <person name="Nusbaum C."/>
            <person name="Birren B."/>
        </authorList>
    </citation>
    <scope>NUCLEOTIDE SEQUENCE [LARGE SCALE GENOMIC DNA]</scope>
    <source>
        <strain evidence="1">ATCC 38817</strain>
    </source>
</reference>
<evidence type="ECO:0008006" key="3">
    <source>
        <dbReference type="Google" id="ProtNLM"/>
    </source>
</evidence>
<dbReference type="AlphaFoldDB" id="A0A058Z6K2"/>
<gene>
    <name evidence="1" type="ORF">H696_03357</name>
</gene>
<dbReference type="Proteomes" id="UP000030693">
    <property type="component" value="Unassembled WGS sequence"/>
</dbReference>
<accession>A0A058Z6K2</accession>
<dbReference type="SUPFAM" id="SSF88723">
    <property type="entry name" value="PIN domain-like"/>
    <property type="match status" value="1"/>
</dbReference>
<sequence length="823" mass="88821">MGVFRLTSLVRSSLPHRVGTLAPAEGLRALPVDVGSLVYVLSRSHYVYAGQTRSIGYDAPLIAPYLDALIGWLNHHRLYPIFVADGAVAPEKAATALSRFRDKTRDLTGALSSLVAGDVTGLRVISDTIAFPNIRANVQGYLAAQAHARPDRLAFIGSPAEADDILALLSLYFSTPVVSNDSDFFVHAFGQVKMSSLFQKQFRLERDPADHRPIFVPGDAYDVPLPGETLLTSTLATMLSTTVTKLAWLPLILGCDFGPPDLRLWSLLFDGFRFAPKYQNRLLYYYRIVPGCYKDRNSSWPVDGANFHPFWQTLMKGVHMTTEILRVILLNLPEPAALEEFLRQPASHLPGVRAEVVASMRRHRDQLGPLVEYLHQCSGPGTLMLKANRFQAALGQGAPAPVSVSGVKPLHDGILLCLGIFNAGLDCLSEGRMLKFATDLHAFLSRERLPILAEPWCIFATRPPPNLPASIAPPAPGSEAGSGRCRCREALYLVQPLMQQCFHLPLFHLAFGSAFTGVPADLALPSVAALLAGHQRSGHQLTFFLPVVPQYALQPGAGTVWDPTWPVRFLSYVMLARGPGGRAQDSDPQSVTEYQTAPAPLEPQRPAVIASGAGDRKPIIYQLSAFQDPAAALLKKVDGLLARDLDRAIDRVLLAIMVVVTAAEAGPGTPGSPPDIDDVALARDLTSLCTAMADIPGLEPLPLGPGVPDAVRTAAMVALPLAAVPPAQADLLQATEHILKWSLTSANRQAQATSAPESLPARLTAFSLDMATVCSWLDLYSALSGRRLAILLRRSTPGSRVCQFTARSLVAERLLAVLNSGTL</sequence>
<dbReference type="RefSeq" id="XP_009495496.1">
    <property type="nucleotide sequence ID" value="XM_009497221.1"/>
</dbReference>